<evidence type="ECO:0000313" key="1">
    <source>
        <dbReference type="EMBL" id="KAF7724047.1"/>
    </source>
</evidence>
<keyword evidence="2" id="KW-1185">Reference proteome</keyword>
<sequence>MNANNISISLDSKALGVKCIQTNVVISDGIPLDLQGLKLRTRMLIFDVVDMQILKSWNFYAKAYADEHVLHDFCHCLPDENVRQQVDREISQDKNCKNRNTKVPKLNLSKTRIFKLYFLKELLEMTPRITAWPGQVLYFFHTLSSPKRDACEIRFCVYPPV</sequence>
<proteinExistence type="predicted"/>
<reference evidence="1" key="1">
    <citation type="submission" date="2020-01" db="EMBL/GenBank/DDBJ databases">
        <title>Genome Sequencing of Three Apophysomyces-Like Fungal Strains Confirms a Novel Fungal Genus in the Mucoromycota with divergent Burkholderia-like Endosymbiotic Bacteria.</title>
        <authorList>
            <person name="Stajich J.E."/>
            <person name="Macias A.M."/>
            <person name="Carter-House D."/>
            <person name="Lovett B."/>
            <person name="Kasson L.R."/>
            <person name="Berry K."/>
            <person name="Grigoriev I."/>
            <person name="Chang Y."/>
            <person name="Spatafora J."/>
            <person name="Kasson M.T."/>
        </authorList>
    </citation>
    <scope>NUCLEOTIDE SEQUENCE</scope>
    <source>
        <strain evidence="1">NRRL A-21654</strain>
    </source>
</reference>
<evidence type="ECO:0000313" key="2">
    <source>
        <dbReference type="Proteomes" id="UP000605846"/>
    </source>
</evidence>
<dbReference type="Proteomes" id="UP000605846">
    <property type="component" value="Unassembled WGS sequence"/>
</dbReference>
<protein>
    <submittedName>
        <fullName evidence="1">Uncharacterized protein</fullName>
    </submittedName>
</protein>
<name>A0A8H7BQ35_9FUNG</name>
<accession>A0A8H7BQ35</accession>
<dbReference type="AlphaFoldDB" id="A0A8H7BQ35"/>
<comment type="caution">
    <text evidence="1">The sequence shown here is derived from an EMBL/GenBank/DDBJ whole genome shotgun (WGS) entry which is preliminary data.</text>
</comment>
<organism evidence="1 2">
    <name type="scientific">Apophysomyces ossiformis</name>
    <dbReference type="NCBI Taxonomy" id="679940"/>
    <lineage>
        <taxon>Eukaryota</taxon>
        <taxon>Fungi</taxon>
        <taxon>Fungi incertae sedis</taxon>
        <taxon>Mucoromycota</taxon>
        <taxon>Mucoromycotina</taxon>
        <taxon>Mucoromycetes</taxon>
        <taxon>Mucorales</taxon>
        <taxon>Mucorineae</taxon>
        <taxon>Mucoraceae</taxon>
        <taxon>Apophysomyces</taxon>
    </lineage>
</organism>
<gene>
    <name evidence="1" type="ORF">EC973_001423</name>
</gene>
<dbReference type="EMBL" id="JABAYA010000131">
    <property type="protein sequence ID" value="KAF7724047.1"/>
    <property type="molecule type" value="Genomic_DNA"/>
</dbReference>